<comment type="caution">
    <text evidence="1">The sequence shown here is derived from an EMBL/GenBank/DDBJ whole genome shotgun (WGS) entry which is preliminary data.</text>
</comment>
<dbReference type="EMBL" id="JARK01000328">
    <property type="protein sequence ID" value="EYC38276.1"/>
    <property type="molecule type" value="Genomic_DNA"/>
</dbReference>
<evidence type="ECO:0000313" key="1">
    <source>
        <dbReference type="EMBL" id="EYC38276.1"/>
    </source>
</evidence>
<dbReference type="Proteomes" id="UP000024635">
    <property type="component" value="Unassembled WGS sequence"/>
</dbReference>
<organism evidence="1 2">
    <name type="scientific">Ancylostoma ceylanicum</name>
    <dbReference type="NCBI Taxonomy" id="53326"/>
    <lineage>
        <taxon>Eukaryota</taxon>
        <taxon>Metazoa</taxon>
        <taxon>Ecdysozoa</taxon>
        <taxon>Nematoda</taxon>
        <taxon>Chromadorea</taxon>
        <taxon>Rhabditida</taxon>
        <taxon>Rhabditina</taxon>
        <taxon>Rhabditomorpha</taxon>
        <taxon>Strongyloidea</taxon>
        <taxon>Ancylostomatidae</taxon>
        <taxon>Ancylostomatinae</taxon>
        <taxon>Ancylostoma</taxon>
    </lineage>
</organism>
<evidence type="ECO:0000313" key="2">
    <source>
        <dbReference type="Proteomes" id="UP000024635"/>
    </source>
</evidence>
<reference evidence="2" key="1">
    <citation type="journal article" date="2015" name="Nat. Genet.">
        <title>The genome and transcriptome of the zoonotic hookworm Ancylostoma ceylanicum identify infection-specific gene families.</title>
        <authorList>
            <person name="Schwarz E.M."/>
            <person name="Hu Y."/>
            <person name="Antoshechkin I."/>
            <person name="Miller M.M."/>
            <person name="Sternberg P.W."/>
            <person name="Aroian R.V."/>
        </authorList>
    </citation>
    <scope>NUCLEOTIDE SEQUENCE</scope>
    <source>
        <strain evidence="2">HY135</strain>
    </source>
</reference>
<sequence length="105" mass="12068">MARPMHIFAERIKVVCVRAPSVAQSPPGRIGLDDFGYNNPHPSKRVVARFSLPLFTYSQRCHLWKKFCCTRPFGVPFTYNVIDQCDLVRKWGNTAATFVMRNTPH</sequence>
<accession>A0A016WF91</accession>
<dbReference type="AlphaFoldDB" id="A0A016WF91"/>
<proteinExistence type="predicted"/>
<name>A0A016WF91_9BILA</name>
<keyword evidence="2" id="KW-1185">Reference proteome</keyword>
<gene>
    <name evidence="1" type="primary">Acey_s0728.g1887</name>
    <name evidence="1" type="ORF">Y032_0728g1887</name>
</gene>
<protein>
    <submittedName>
        <fullName evidence="1">Uncharacterized protein</fullName>
    </submittedName>
</protein>